<dbReference type="PANTHER" id="PTHR47765:SF2">
    <property type="entry name" value="EXONUCLEASE MUT-7 HOMOLOG"/>
    <property type="match status" value="1"/>
</dbReference>
<dbReference type="GO" id="GO:0006139">
    <property type="term" value="P:nucleobase-containing compound metabolic process"/>
    <property type="evidence" value="ECO:0007669"/>
    <property type="project" value="InterPro"/>
</dbReference>
<evidence type="ECO:0000256" key="1">
    <source>
        <dbReference type="SAM" id="MobiDB-lite"/>
    </source>
</evidence>
<feature type="compositionally biased region" description="Low complexity" evidence="1">
    <location>
        <begin position="299"/>
        <end position="311"/>
    </location>
</feature>
<keyword evidence="4" id="KW-1185">Reference proteome</keyword>
<feature type="region of interest" description="Disordered" evidence="1">
    <location>
        <begin position="289"/>
        <end position="314"/>
    </location>
</feature>
<feature type="region of interest" description="Disordered" evidence="1">
    <location>
        <begin position="103"/>
        <end position="122"/>
    </location>
</feature>
<evidence type="ECO:0000259" key="2">
    <source>
        <dbReference type="Pfam" id="PF01612"/>
    </source>
</evidence>
<dbReference type="PANTHER" id="PTHR47765">
    <property type="entry name" value="3'-5' EXONUCLEASE DOMAIN-CONTAINING PROTEIN"/>
    <property type="match status" value="1"/>
</dbReference>
<name>A0AAW1SEP2_9CHLO</name>
<dbReference type="InterPro" id="IPR052408">
    <property type="entry name" value="Exonuclease_MUT-7-like"/>
</dbReference>
<sequence length="523" mass="55349">MLDLAVARQERLLLDLEPLREQGGMRRQWQDPCSGAACEVQASAGEELARRLGARPARDLLAQVHEGRRVVVTGHVQAQTAGPSSGRLEIVCHALEFLPGLGRDPMSGPRLRRPPRGGSGLSERKRALSGFLGELLGAGHVIKAGFGLAYDLRRLAESYPALPCFGGGGGPVVTVAGHVDVLRLARATSLSVQHPGPVRLSLATLTARVIGRRMDKAQQCSAWGARPLTPEQVSYAAADAACLVDMFDRLVASYPEVLASPAWRKELAGPAVDLAAIAAAAKDPLEGLLPPLPPPVAQPAPRQRQPRWRQPTGAPTEVRDAELAAMRALLGQPFAEGGRAIVVRTAAAGPGEPLPGFVPRYPRGGGLVPWRNAVFLFVNVLPPESAPYPNAFLDGGRRITWYPSPAHSSRHPLMLRMLGAELCASGSAAPSAGTMFGDATETPLLSAAALPETLRYPSKDWEGSSAAAGKLRPFICCGRLVAARVDWAAAGGYGEVVWTLLDYEDLAGSKHFQALLQVGGLPV</sequence>
<feature type="domain" description="3'-5' exonuclease" evidence="2">
    <location>
        <begin position="131"/>
        <end position="250"/>
    </location>
</feature>
<dbReference type="Gene3D" id="3.30.420.10">
    <property type="entry name" value="Ribonuclease H-like superfamily/Ribonuclease H"/>
    <property type="match status" value="1"/>
</dbReference>
<dbReference type="InterPro" id="IPR036397">
    <property type="entry name" value="RNaseH_sf"/>
</dbReference>
<dbReference type="SUPFAM" id="SSF53098">
    <property type="entry name" value="Ribonuclease H-like"/>
    <property type="match status" value="1"/>
</dbReference>
<protein>
    <recommendedName>
        <fullName evidence="2">3'-5' exonuclease domain-containing protein</fullName>
    </recommendedName>
</protein>
<organism evidence="3 4">
    <name type="scientific">Elliptochloris bilobata</name>
    <dbReference type="NCBI Taxonomy" id="381761"/>
    <lineage>
        <taxon>Eukaryota</taxon>
        <taxon>Viridiplantae</taxon>
        <taxon>Chlorophyta</taxon>
        <taxon>core chlorophytes</taxon>
        <taxon>Trebouxiophyceae</taxon>
        <taxon>Trebouxiophyceae incertae sedis</taxon>
        <taxon>Elliptochloris clade</taxon>
        <taxon>Elliptochloris</taxon>
    </lineage>
</organism>
<dbReference type="EMBL" id="JALJOU010000004">
    <property type="protein sequence ID" value="KAK9844108.1"/>
    <property type="molecule type" value="Genomic_DNA"/>
</dbReference>
<evidence type="ECO:0000313" key="3">
    <source>
        <dbReference type="EMBL" id="KAK9844108.1"/>
    </source>
</evidence>
<dbReference type="GO" id="GO:0008408">
    <property type="term" value="F:3'-5' exonuclease activity"/>
    <property type="evidence" value="ECO:0007669"/>
    <property type="project" value="InterPro"/>
</dbReference>
<dbReference type="InterPro" id="IPR012337">
    <property type="entry name" value="RNaseH-like_sf"/>
</dbReference>
<dbReference type="GO" id="GO:0003676">
    <property type="term" value="F:nucleic acid binding"/>
    <property type="evidence" value="ECO:0007669"/>
    <property type="project" value="InterPro"/>
</dbReference>
<dbReference type="Pfam" id="PF01612">
    <property type="entry name" value="DNA_pol_A_exo1"/>
    <property type="match status" value="1"/>
</dbReference>
<dbReference type="InterPro" id="IPR002562">
    <property type="entry name" value="3'-5'_exonuclease_dom"/>
</dbReference>
<dbReference type="AlphaFoldDB" id="A0AAW1SEP2"/>
<reference evidence="3 4" key="1">
    <citation type="journal article" date="2024" name="Nat. Commun.">
        <title>Phylogenomics reveals the evolutionary origins of lichenization in chlorophyte algae.</title>
        <authorList>
            <person name="Puginier C."/>
            <person name="Libourel C."/>
            <person name="Otte J."/>
            <person name="Skaloud P."/>
            <person name="Haon M."/>
            <person name="Grisel S."/>
            <person name="Petersen M."/>
            <person name="Berrin J.G."/>
            <person name="Delaux P.M."/>
            <person name="Dal Grande F."/>
            <person name="Keller J."/>
        </authorList>
    </citation>
    <scope>NUCLEOTIDE SEQUENCE [LARGE SCALE GENOMIC DNA]</scope>
    <source>
        <strain evidence="3 4">SAG 245.80</strain>
    </source>
</reference>
<proteinExistence type="predicted"/>
<gene>
    <name evidence="3" type="ORF">WJX81_004674</name>
</gene>
<accession>A0AAW1SEP2</accession>
<comment type="caution">
    <text evidence="3">The sequence shown here is derived from an EMBL/GenBank/DDBJ whole genome shotgun (WGS) entry which is preliminary data.</text>
</comment>
<dbReference type="Proteomes" id="UP001445335">
    <property type="component" value="Unassembled WGS sequence"/>
</dbReference>
<evidence type="ECO:0000313" key="4">
    <source>
        <dbReference type="Proteomes" id="UP001445335"/>
    </source>
</evidence>